<protein>
    <submittedName>
        <fullName evidence="1">Cellulose synthase operon protein YhjQ</fullName>
    </submittedName>
</protein>
<gene>
    <name evidence="1" type="primary">yhjQ</name>
    <name evidence="1" type="ORF">AL504_19665</name>
</gene>
<proteinExistence type="predicted"/>
<dbReference type="Pfam" id="PF06564">
    <property type="entry name" value="CBP_BcsQ"/>
    <property type="match status" value="1"/>
</dbReference>
<dbReference type="PANTHER" id="PTHR13696">
    <property type="entry name" value="P-LOOP CONTAINING NUCLEOSIDE TRIPHOSPHATE HYDROLASE"/>
    <property type="match status" value="1"/>
</dbReference>
<organism evidence="1 2">
    <name type="scientific">Alcaligenes xylosoxydans xylosoxydans</name>
    <name type="common">Achromobacter xylosoxidans</name>
    <dbReference type="NCBI Taxonomy" id="85698"/>
    <lineage>
        <taxon>Bacteria</taxon>
        <taxon>Pseudomonadati</taxon>
        <taxon>Pseudomonadota</taxon>
        <taxon>Betaproteobacteria</taxon>
        <taxon>Burkholderiales</taxon>
        <taxon>Alcaligenaceae</taxon>
        <taxon>Achromobacter</taxon>
    </lineage>
</organism>
<dbReference type="NCBIfam" id="TIGR03371">
    <property type="entry name" value="cellulose_yhjQ"/>
    <property type="match status" value="1"/>
</dbReference>
<name>A0A0X8P197_ALCXX</name>
<dbReference type="PANTHER" id="PTHR13696:SF99">
    <property type="entry name" value="COBYRINIC ACID AC-DIAMIDE SYNTHASE"/>
    <property type="match status" value="1"/>
</dbReference>
<dbReference type="InterPro" id="IPR027417">
    <property type="entry name" value="P-loop_NTPase"/>
</dbReference>
<evidence type="ECO:0000313" key="1">
    <source>
        <dbReference type="EMBL" id="AMG38034.1"/>
    </source>
</evidence>
<dbReference type="Gene3D" id="3.40.50.300">
    <property type="entry name" value="P-loop containing nucleotide triphosphate hydrolases"/>
    <property type="match status" value="1"/>
</dbReference>
<dbReference type="InterPro" id="IPR050678">
    <property type="entry name" value="DNA_Partitioning_ATPase"/>
</dbReference>
<evidence type="ECO:0000313" key="2">
    <source>
        <dbReference type="Proteomes" id="UP000060602"/>
    </source>
</evidence>
<sequence>MKTIAIVSAKGGVGKTTIAATLGLALSRAGHSALLVDLDPQNALRFHLGVESQAAEAGLARASLASIPWRETVVRGDAGPYLLPFGQINEADRLALEQQMRQDDAWLANHLRALDLDPDTVVLVDTPPGPSSYLSQALRCADLVLVVTLPDAASYATLPQVENLIAQYCEGRPEFMGHAFVVNQADSAAPLAKDTLQVMRGILADRLAGVIHRDATVSEALAFGATVIDHAPHSQASNDIGISAQWLLRQLREPREDQP</sequence>
<dbReference type="SUPFAM" id="SSF52540">
    <property type="entry name" value="P-loop containing nucleoside triphosphate hydrolases"/>
    <property type="match status" value="1"/>
</dbReference>
<dbReference type="RefSeq" id="WP_061072914.1">
    <property type="nucleotide sequence ID" value="NZ_CP014060.2"/>
</dbReference>
<dbReference type="Proteomes" id="UP000060602">
    <property type="component" value="Chromosome"/>
</dbReference>
<reference evidence="2" key="1">
    <citation type="submission" date="2015-12" db="EMBL/GenBank/DDBJ databases">
        <title>FDA dAtabase for Regulatory Grade micrObial Sequences (FDA-ARGOS): Supporting development and validation of Infectious Disease Dx tests.</title>
        <authorList>
            <person name="Case J."/>
            <person name="Tallon L."/>
            <person name="Sadzewicz L."/>
            <person name="Sengamalay N."/>
            <person name="Ott S."/>
            <person name="Godinez A."/>
            <person name="Nagaraj S."/>
            <person name="Nadendla S."/>
            <person name="Sichtig H."/>
        </authorList>
    </citation>
    <scope>NUCLEOTIDE SEQUENCE [LARGE SCALE GENOMIC DNA]</scope>
    <source>
        <strain evidence="2">FDAARGOS_147</strain>
    </source>
</reference>
<dbReference type="EMBL" id="CP014060">
    <property type="protein sequence ID" value="AMG38034.1"/>
    <property type="molecule type" value="Genomic_DNA"/>
</dbReference>
<accession>A0A0X8P197</accession>
<dbReference type="InterPro" id="IPR017746">
    <property type="entry name" value="Cellulose_synthase_operon_BcsQ"/>
</dbReference>
<dbReference type="AlphaFoldDB" id="A0A0X8P197"/>